<protein>
    <submittedName>
        <fullName evidence="2">Uncharacterized protein</fullName>
    </submittedName>
</protein>
<reference evidence="2" key="2">
    <citation type="journal article" date="2010" name="Appl. Environ. Microbiol.">
        <title>Comparative analysis of acidobacterial genomic fragments from terrestrial and aquatic metagenomic libraries, with emphasis on acidobacteria subdivision 6.</title>
        <authorList>
            <person name="Kielak A.M."/>
            <person name="van Veen J.A."/>
            <person name="Kowalchuk G.A."/>
        </authorList>
    </citation>
    <scope>NUCLEOTIDE SEQUENCE</scope>
</reference>
<dbReference type="EMBL" id="GU260713">
    <property type="protein sequence ID" value="ADC36124.1"/>
    <property type="molecule type" value="Genomic_DNA"/>
</dbReference>
<proteinExistence type="predicted"/>
<accession>E3T730</accession>
<reference evidence="2" key="1">
    <citation type="submission" date="2009-12" db="EMBL/GenBank/DDBJ databases">
        <authorList>
            <person name="Kielak A."/>
            <person name="van Veen J.A."/>
            <person name="Kowalchuk G.A."/>
        </authorList>
    </citation>
    <scope>NUCLEOTIDE SEQUENCE</scope>
</reference>
<sequence>MRESSGGKTKTPETESDATSKETLEDIEADEKSSAVAQDDEGDSGVPSPDGAFGESGETKDAGPM</sequence>
<organism evidence="2">
    <name type="scientific">uncultured bacterium 253</name>
    <dbReference type="NCBI Taxonomy" id="698385"/>
    <lineage>
        <taxon>Bacteria</taxon>
        <taxon>environmental samples</taxon>
    </lineage>
</organism>
<evidence type="ECO:0000256" key="1">
    <source>
        <dbReference type="SAM" id="MobiDB-lite"/>
    </source>
</evidence>
<evidence type="ECO:0000313" key="2">
    <source>
        <dbReference type="EMBL" id="ADC36124.1"/>
    </source>
</evidence>
<name>E3T730_9BACT</name>
<feature type="region of interest" description="Disordered" evidence="1">
    <location>
        <begin position="1"/>
        <end position="65"/>
    </location>
</feature>
<dbReference type="AlphaFoldDB" id="E3T730"/>
<feature type="compositionally biased region" description="Basic and acidic residues" evidence="1">
    <location>
        <begin position="1"/>
        <end position="24"/>
    </location>
</feature>